<gene>
    <name evidence="1" type="ORF">TD3509T_0944</name>
</gene>
<sequence length="188" mass="22038">MGIVPNNYVFKALDSFHYDTEETMEALNYALSYDAENTMALTLMGRVYSEKLYDYTEAILYFKQVLAIKINAFEVYEPFINALLWNEDIKEAEDFIDFALTVKGADKAVLYAKKSVLYEKLKKYKKALYFINEAKEHTFNTAFMEIIIEQKKRIKDKMPKKKKIKSVKKETSKITKKIIEDKNEAQSE</sequence>
<dbReference type="EMBL" id="OZ038524">
    <property type="protein sequence ID" value="CAL2080106.1"/>
    <property type="molecule type" value="Genomic_DNA"/>
</dbReference>
<dbReference type="InterPro" id="IPR011990">
    <property type="entry name" value="TPR-like_helical_dom_sf"/>
</dbReference>
<keyword evidence="2" id="KW-1185">Reference proteome</keyword>
<dbReference type="Gene3D" id="1.25.40.10">
    <property type="entry name" value="Tetratricopeptide repeat domain"/>
    <property type="match status" value="1"/>
</dbReference>
<dbReference type="GeneID" id="65211454"/>
<dbReference type="SUPFAM" id="SSF48452">
    <property type="entry name" value="TPR-like"/>
    <property type="match status" value="1"/>
</dbReference>
<dbReference type="Proteomes" id="UP001497514">
    <property type="component" value="Chromosome"/>
</dbReference>
<evidence type="ECO:0000313" key="2">
    <source>
        <dbReference type="Proteomes" id="UP001497514"/>
    </source>
</evidence>
<reference evidence="1 2" key="1">
    <citation type="submission" date="2024-05" db="EMBL/GenBank/DDBJ databases">
        <authorList>
            <person name="Duchaud E."/>
        </authorList>
    </citation>
    <scope>NUCLEOTIDE SEQUENCE [LARGE SCALE GENOMIC DNA]</scope>
    <source>
        <strain evidence="1">Ena-SAMPLE-TAB-13-05-2024-13:56:06:370-140309</strain>
    </source>
</reference>
<organism evidence="1 2">
    <name type="scientific">Tenacibaculum dicentrarchi</name>
    <dbReference type="NCBI Taxonomy" id="669041"/>
    <lineage>
        <taxon>Bacteria</taxon>
        <taxon>Pseudomonadati</taxon>
        <taxon>Bacteroidota</taxon>
        <taxon>Flavobacteriia</taxon>
        <taxon>Flavobacteriales</taxon>
        <taxon>Flavobacteriaceae</taxon>
        <taxon>Tenacibaculum</taxon>
    </lineage>
</organism>
<name>A0ABP1EHH3_9FLAO</name>
<accession>A0ABP1EHH3</accession>
<dbReference type="RefSeq" id="WP_101901745.1">
    <property type="nucleotide sequence ID" value="NZ_JBFKZT010000002.1"/>
</dbReference>
<evidence type="ECO:0000313" key="1">
    <source>
        <dbReference type="EMBL" id="CAL2080106.1"/>
    </source>
</evidence>
<protein>
    <recommendedName>
        <fullName evidence="3">Tetratricopeptide repeat protein</fullName>
    </recommendedName>
</protein>
<evidence type="ECO:0008006" key="3">
    <source>
        <dbReference type="Google" id="ProtNLM"/>
    </source>
</evidence>
<proteinExistence type="predicted"/>